<dbReference type="GO" id="GO:0005525">
    <property type="term" value="F:GTP binding"/>
    <property type="evidence" value="ECO:0007669"/>
    <property type="project" value="UniProtKB-KW"/>
</dbReference>
<reference evidence="4" key="1">
    <citation type="submission" date="2018-05" db="EMBL/GenBank/DDBJ databases">
        <authorList>
            <person name="Lanie J.A."/>
            <person name="Ng W.-L."/>
            <person name="Kazmierczak K.M."/>
            <person name="Andrzejewski T.M."/>
            <person name="Davidsen T.M."/>
            <person name="Wayne K.J."/>
            <person name="Tettelin H."/>
            <person name="Glass J.I."/>
            <person name="Rusch D."/>
            <person name="Podicherti R."/>
            <person name="Tsui H.-C.T."/>
            <person name="Winkler M.E."/>
        </authorList>
    </citation>
    <scope>NUCLEOTIDE SEQUENCE</scope>
</reference>
<dbReference type="Gene3D" id="3.40.50.300">
    <property type="entry name" value="P-loop containing nucleotide triphosphate hydrolases"/>
    <property type="match status" value="1"/>
</dbReference>
<dbReference type="PANTHER" id="PTHR43261:SF6">
    <property type="entry name" value="ELONGATION FACTOR G-LIKE PROTEIN"/>
    <property type="match status" value="1"/>
</dbReference>
<dbReference type="InterPro" id="IPR027417">
    <property type="entry name" value="P-loop_NTPase"/>
</dbReference>
<dbReference type="SUPFAM" id="SSF52540">
    <property type="entry name" value="P-loop containing nucleoside triphosphate hydrolases"/>
    <property type="match status" value="1"/>
</dbReference>
<name>A0A382Q6K2_9ZZZZ</name>
<evidence type="ECO:0000259" key="3">
    <source>
        <dbReference type="Pfam" id="PF00009"/>
    </source>
</evidence>
<dbReference type="EMBL" id="UINC01112338">
    <property type="protein sequence ID" value="SVC81209.1"/>
    <property type="molecule type" value="Genomic_DNA"/>
</dbReference>
<keyword evidence="1" id="KW-0547">Nucleotide-binding</keyword>
<dbReference type="AlphaFoldDB" id="A0A382Q6K2"/>
<protein>
    <recommendedName>
        <fullName evidence="3">Tr-type G domain-containing protein</fullName>
    </recommendedName>
</protein>
<organism evidence="4">
    <name type="scientific">marine metagenome</name>
    <dbReference type="NCBI Taxonomy" id="408172"/>
    <lineage>
        <taxon>unclassified sequences</taxon>
        <taxon>metagenomes</taxon>
        <taxon>ecological metagenomes</taxon>
    </lineage>
</organism>
<keyword evidence="2" id="KW-0342">GTP-binding</keyword>
<dbReference type="GO" id="GO:0032790">
    <property type="term" value="P:ribosome disassembly"/>
    <property type="evidence" value="ECO:0007669"/>
    <property type="project" value="TreeGrafter"/>
</dbReference>
<dbReference type="InterPro" id="IPR000795">
    <property type="entry name" value="T_Tr_GTP-bd_dom"/>
</dbReference>
<feature type="non-terminal residue" evidence="4">
    <location>
        <position position="1"/>
    </location>
</feature>
<dbReference type="PANTHER" id="PTHR43261">
    <property type="entry name" value="TRANSLATION ELONGATION FACTOR G-RELATED"/>
    <property type="match status" value="1"/>
</dbReference>
<dbReference type="GO" id="GO:0003924">
    <property type="term" value="F:GTPase activity"/>
    <property type="evidence" value="ECO:0007669"/>
    <property type="project" value="InterPro"/>
</dbReference>
<dbReference type="Pfam" id="PF00009">
    <property type="entry name" value="GTP_EFTU"/>
    <property type="match status" value="1"/>
</dbReference>
<evidence type="ECO:0000256" key="2">
    <source>
        <dbReference type="ARBA" id="ARBA00023134"/>
    </source>
</evidence>
<accession>A0A382Q6K2</accession>
<proteinExistence type="predicted"/>
<evidence type="ECO:0000313" key="4">
    <source>
        <dbReference type="EMBL" id="SVC81209.1"/>
    </source>
</evidence>
<feature type="non-terminal residue" evidence="4">
    <location>
        <position position="56"/>
    </location>
</feature>
<gene>
    <name evidence="4" type="ORF">METZ01_LOCUS334063</name>
</gene>
<evidence type="ECO:0000256" key="1">
    <source>
        <dbReference type="ARBA" id="ARBA00022741"/>
    </source>
</evidence>
<sequence length="56" mass="6008">VKAFEPDRIRNVVLVGPPGSGKTSLAEAMLYRAGAVSRVGRVEDGSTVCDYEPEEK</sequence>
<feature type="domain" description="Tr-type G" evidence="3">
    <location>
        <begin position="8"/>
        <end position="56"/>
    </location>
</feature>